<keyword evidence="2" id="KW-0813">Transport</keyword>
<feature type="transmembrane region" description="Helical" evidence="6">
    <location>
        <begin position="285"/>
        <end position="308"/>
    </location>
</feature>
<dbReference type="GO" id="GO:0016020">
    <property type="term" value="C:membrane"/>
    <property type="evidence" value="ECO:0007669"/>
    <property type="project" value="UniProtKB-SubCell"/>
</dbReference>
<feature type="transmembrane region" description="Helical" evidence="6">
    <location>
        <begin position="214"/>
        <end position="236"/>
    </location>
</feature>
<evidence type="ECO:0000259" key="7">
    <source>
        <dbReference type="PROSITE" id="PS50850"/>
    </source>
</evidence>
<keyword evidence="3 6" id="KW-0812">Transmembrane</keyword>
<evidence type="ECO:0000256" key="5">
    <source>
        <dbReference type="ARBA" id="ARBA00023136"/>
    </source>
</evidence>
<feature type="transmembrane region" description="Helical" evidence="6">
    <location>
        <begin position="128"/>
        <end position="145"/>
    </location>
</feature>
<dbReference type="AlphaFoldDB" id="A0A9P7Z057"/>
<feature type="transmembrane region" description="Helical" evidence="6">
    <location>
        <begin position="385"/>
        <end position="406"/>
    </location>
</feature>
<feature type="transmembrane region" description="Helical" evidence="6">
    <location>
        <begin position="355"/>
        <end position="373"/>
    </location>
</feature>
<dbReference type="SUPFAM" id="SSF103473">
    <property type="entry name" value="MFS general substrate transporter"/>
    <property type="match status" value="1"/>
</dbReference>
<organism evidence="8 9">
    <name type="scientific">Calycina marina</name>
    <dbReference type="NCBI Taxonomy" id="1763456"/>
    <lineage>
        <taxon>Eukaryota</taxon>
        <taxon>Fungi</taxon>
        <taxon>Dikarya</taxon>
        <taxon>Ascomycota</taxon>
        <taxon>Pezizomycotina</taxon>
        <taxon>Leotiomycetes</taxon>
        <taxon>Helotiales</taxon>
        <taxon>Pezizellaceae</taxon>
        <taxon>Calycina</taxon>
    </lineage>
</organism>
<evidence type="ECO:0000256" key="2">
    <source>
        <dbReference type="ARBA" id="ARBA00022448"/>
    </source>
</evidence>
<dbReference type="EMBL" id="MU253999">
    <property type="protein sequence ID" value="KAG9243169.1"/>
    <property type="molecule type" value="Genomic_DNA"/>
</dbReference>
<dbReference type="GO" id="GO:0022857">
    <property type="term" value="F:transmembrane transporter activity"/>
    <property type="evidence" value="ECO:0007669"/>
    <property type="project" value="InterPro"/>
</dbReference>
<gene>
    <name evidence="8" type="ORF">BJ878DRAFT_131223</name>
</gene>
<dbReference type="Proteomes" id="UP000887226">
    <property type="component" value="Unassembled WGS sequence"/>
</dbReference>
<dbReference type="PANTHER" id="PTHR43791">
    <property type="entry name" value="PERMEASE-RELATED"/>
    <property type="match status" value="1"/>
</dbReference>
<reference evidence="8" key="1">
    <citation type="journal article" date="2021" name="IMA Fungus">
        <title>Genomic characterization of three marine fungi, including Emericellopsis atlantica sp. nov. with signatures of a generalist lifestyle and marine biomass degradation.</title>
        <authorList>
            <person name="Hagestad O.C."/>
            <person name="Hou L."/>
            <person name="Andersen J.H."/>
            <person name="Hansen E.H."/>
            <person name="Altermark B."/>
            <person name="Li C."/>
            <person name="Kuhnert E."/>
            <person name="Cox R.J."/>
            <person name="Crous P.W."/>
            <person name="Spatafora J.W."/>
            <person name="Lail K."/>
            <person name="Amirebrahimi M."/>
            <person name="Lipzen A."/>
            <person name="Pangilinan J."/>
            <person name="Andreopoulos W."/>
            <person name="Hayes R.D."/>
            <person name="Ng V."/>
            <person name="Grigoriev I.V."/>
            <person name="Jackson S.A."/>
            <person name="Sutton T.D.S."/>
            <person name="Dobson A.D.W."/>
            <person name="Rama T."/>
        </authorList>
    </citation>
    <scope>NUCLEOTIDE SEQUENCE</scope>
    <source>
        <strain evidence="8">TRa3180A</strain>
    </source>
</reference>
<dbReference type="InterPro" id="IPR020846">
    <property type="entry name" value="MFS_dom"/>
</dbReference>
<feature type="transmembrane region" description="Helical" evidence="6">
    <location>
        <begin position="188"/>
        <end position="208"/>
    </location>
</feature>
<dbReference type="Gene3D" id="1.20.1250.20">
    <property type="entry name" value="MFS general substrate transporter like domains"/>
    <property type="match status" value="1"/>
</dbReference>
<dbReference type="PANTHER" id="PTHR43791:SF36">
    <property type="entry name" value="TRANSPORTER, PUTATIVE (AFU_ORTHOLOGUE AFUA_6G08340)-RELATED"/>
    <property type="match status" value="1"/>
</dbReference>
<protein>
    <submittedName>
        <fullName evidence="8">Major facilitator superfamily domain-containing protein</fullName>
    </submittedName>
</protein>
<dbReference type="InterPro" id="IPR011701">
    <property type="entry name" value="MFS"/>
</dbReference>
<evidence type="ECO:0000313" key="9">
    <source>
        <dbReference type="Proteomes" id="UP000887226"/>
    </source>
</evidence>
<proteinExistence type="predicted"/>
<comment type="subcellular location">
    <subcellularLocation>
        <location evidence="1">Membrane</location>
        <topology evidence="1">Multi-pass membrane protein</topology>
    </subcellularLocation>
</comment>
<dbReference type="OrthoDB" id="6730379at2759"/>
<feature type="transmembrane region" description="Helical" evidence="6">
    <location>
        <begin position="97"/>
        <end position="116"/>
    </location>
</feature>
<sequence length="409" mass="45313">MSIDSKIIEPVRTSSKDFSHGHVLTGDADIAAAYANKLDGENAYSSKEAKRLRWKLDLRLVPILWFNVTLGAMDKVTTSTAALYGMKTDCDLTGNRYSWVGSAFYFGYLIWCFPAGSLLQKLPVAKTMATAQILWGIVLIGTGFAKNFETLIALRVLLGVLEAPIIPGNFLILGMWYSRREQPIRTGLMYTGLSVLFTGPIGYGIGFITDNGNWRYFFWIAGAMTIVWAVIVGIFLPDNPVRAKFVTERQKAIAIDRVRADQTGIENKTWKKDQMIETLLDPKTWLMFLFNIWISIPNGGLTNFAPLIINGLGYTAQRSTLLTMPTGIIQTVSSYMCNGGVFLCAKYISKCQLRGAWVIFGCIVGMIAAIFLYTLPLTSLKGRLAALYMSYFYLGPYIVALGMSTANTA</sequence>
<accession>A0A9P7Z057</accession>
<name>A0A9P7Z057_9HELO</name>
<evidence type="ECO:0000256" key="4">
    <source>
        <dbReference type="ARBA" id="ARBA00022989"/>
    </source>
</evidence>
<dbReference type="PROSITE" id="PS50850">
    <property type="entry name" value="MFS"/>
    <property type="match status" value="1"/>
</dbReference>
<feature type="domain" description="Major facilitator superfamily (MFS) profile" evidence="7">
    <location>
        <begin position="60"/>
        <end position="409"/>
    </location>
</feature>
<feature type="transmembrane region" description="Helical" evidence="6">
    <location>
        <begin position="151"/>
        <end position="176"/>
    </location>
</feature>
<comment type="caution">
    <text evidence="8">The sequence shown here is derived from an EMBL/GenBank/DDBJ whole genome shotgun (WGS) entry which is preliminary data.</text>
</comment>
<evidence type="ECO:0000313" key="8">
    <source>
        <dbReference type="EMBL" id="KAG9243169.1"/>
    </source>
</evidence>
<keyword evidence="9" id="KW-1185">Reference proteome</keyword>
<evidence type="ECO:0000256" key="3">
    <source>
        <dbReference type="ARBA" id="ARBA00022692"/>
    </source>
</evidence>
<keyword evidence="5 6" id="KW-0472">Membrane</keyword>
<evidence type="ECO:0000256" key="6">
    <source>
        <dbReference type="SAM" id="Phobius"/>
    </source>
</evidence>
<evidence type="ECO:0000256" key="1">
    <source>
        <dbReference type="ARBA" id="ARBA00004141"/>
    </source>
</evidence>
<keyword evidence="4 6" id="KW-1133">Transmembrane helix</keyword>
<dbReference type="InterPro" id="IPR036259">
    <property type="entry name" value="MFS_trans_sf"/>
</dbReference>
<dbReference type="Pfam" id="PF07690">
    <property type="entry name" value="MFS_1"/>
    <property type="match status" value="1"/>
</dbReference>